<dbReference type="EMBL" id="CP042997">
    <property type="protein sequence ID" value="QEH39060.1"/>
    <property type="molecule type" value="Genomic_DNA"/>
</dbReference>
<organism evidence="1 2">
    <name type="scientific">Aquisphaera giovannonii</name>
    <dbReference type="NCBI Taxonomy" id="406548"/>
    <lineage>
        <taxon>Bacteria</taxon>
        <taxon>Pseudomonadati</taxon>
        <taxon>Planctomycetota</taxon>
        <taxon>Planctomycetia</taxon>
        <taxon>Isosphaerales</taxon>
        <taxon>Isosphaeraceae</taxon>
        <taxon>Aquisphaera</taxon>
    </lineage>
</organism>
<dbReference type="AlphaFoldDB" id="A0A5B9WGU2"/>
<dbReference type="InterPro" id="IPR017853">
    <property type="entry name" value="GH"/>
</dbReference>
<evidence type="ECO:0000313" key="2">
    <source>
        <dbReference type="Proteomes" id="UP000324233"/>
    </source>
</evidence>
<reference evidence="1 2" key="1">
    <citation type="submission" date="2019-08" db="EMBL/GenBank/DDBJ databases">
        <title>Deep-cultivation of Planctomycetes and their phenomic and genomic characterization uncovers novel biology.</title>
        <authorList>
            <person name="Wiegand S."/>
            <person name="Jogler M."/>
            <person name="Boedeker C."/>
            <person name="Pinto D."/>
            <person name="Vollmers J."/>
            <person name="Rivas-Marin E."/>
            <person name="Kohn T."/>
            <person name="Peeters S.H."/>
            <person name="Heuer A."/>
            <person name="Rast P."/>
            <person name="Oberbeckmann S."/>
            <person name="Bunk B."/>
            <person name="Jeske O."/>
            <person name="Meyerdierks A."/>
            <person name="Storesund J.E."/>
            <person name="Kallscheuer N."/>
            <person name="Luecker S."/>
            <person name="Lage O.M."/>
            <person name="Pohl T."/>
            <person name="Merkel B.J."/>
            <person name="Hornburger P."/>
            <person name="Mueller R.-W."/>
            <person name="Bruemmer F."/>
            <person name="Labrenz M."/>
            <person name="Spormann A.M."/>
            <person name="Op den Camp H."/>
            <person name="Overmann J."/>
            <person name="Amann R."/>
            <person name="Jetten M.S.M."/>
            <person name="Mascher T."/>
            <person name="Medema M.H."/>
            <person name="Devos D.P."/>
            <person name="Kaster A.-K."/>
            <person name="Ovreas L."/>
            <person name="Rohde M."/>
            <person name="Galperin M.Y."/>
            <person name="Jogler C."/>
        </authorList>
    </citation>
    <scope>NUCLEOTIDE SEQUENCE [LARGE SCALE GENOMIC DNA]</scope>
    <source>
        <strain evidence="1 2">OJF2</strain>
    </source>
</reference>
<evidence type="ECO:0000313" key="1">
    <source>
        <dbReference type="EMBL" id="QEH39060.1"/>
    </source>
</evidence>
<sequence length="399" mass="44237">MMRRPMAVRPAAPPAARHSWTATSSPVVAAAAVLILIAAGAGSPARAADGPWPADRARAWGEAHPWLAGCNFSPSTAINELEMWQADTFDLATIDRELGWAEGLGFNSVRVFLHNIPYDRDPQGFLGRIDAFLSAADRHKIGVVFVLLDACWDPFPVAGKQHAPVPGLHNSGWVQCPGLPILRDPVRHDELKGYVTGVIGRFRDDRRIHAWDLFNEPDNPNRSSYGRQEPPNKAELSLALLKKAFAWARAANPSQPLTAGAWVGDLTDPAKLSPINAFMLDQSDVISFHNYKPLPEMKRDVEALKRYGRPILCTEYMARPAGSRFDPILAYLKSQKVGAYNWGFVAGKTQTIYPWDSWQKPYPAEPPVWFHDILRSDGTPYDRKEVEYIRGVTGARKAG</sequence>
<dbReference type="KEGG" id="agv:OJF2_76720"/>
<keyword evidence="2" id="KW-1185">Reference proteome</keyword>
<dbReference type="SUPFAM" id="SSF51445">
    <property type="entry name" value="(Trans)glycosidases"/>
    <property type="match status" value="1"/>
</dbReference>
<proteinExistence type="predicted"/>
<name>A0A5B9WGU2_9BACT</name>
<dbReference type="Proteomes" id="UP000324233">
    <property type="component" value="Chromosome"/>
</dbReference>
<gene>
    <name evidence="1" type="ORF">OJF2_76720</name>
</gene>
<accession>A0A5B9WGU2</accession>
<dbReference type="Gene3D" id="3.20.20.80">
    <property type="entry name" value="Glycosidases"/>
    <property type="match status" value="1"/>
</dbReference>
<protein>
    <submittedName>
        <fullName evidence="1">Sugar-binding cellulase-like protein</fullName>
    </submittedName>
</protein>